<keyword evidence="3" id="KW-1185">Reference proteome</keyword>
<dbReference type="Proteomes" id="UP001158986">
    <property type="component" value="Unassembled WGS sequence"/>
</dbReference>
<evidence type="ECO:0000313" key="3">
    <source>
        <dbReference type="Proteomes" id="UP001158986"/>
    </source>
</evidence>
<reference evidence="2 3" key="1">
    <citation type="submission" date="2021-11" db="EMBL/GenBank/DDBJ databases">
        <authorList>
            <person name="Islam A."/>
            <person name="Islam S."/>
            <person name="Flora M.S."/>
            <person name="Rahman M."/>
            <person name="Ziaur R.M."/>
            <person name="Epstein J.H."/>
            <person name="Hassan M."/>
            <person name="Klassen M."/>
            <person name="Woodard K."/>
            <person name="Webb A."/>
            <person name="Webby R.J."/>
            <person name="El Zowalaty M.E."/>
        </authorList>
    </citation>
    <scope>NUCLEOTIDE SEQUENCE [LARGE SCALE GENOMIC DNA]</scope>
    <source>
        <strain evidence="2">Pbs1</strain>
    </source>
</reference>
<proteinExistence type="predicted"/>
<comment type="caution">
    <text evidence="2">The sequence shown here is derived from an EMBL/GenBank/DDBJ whole genome shotgun (WGS) entry which is preliminary data.</text>
</comment>
<gene>
    <name evidence="2" type="ORF">PBS001_LOCUS7005</name>
</gene>
<name>A0ABN8D520_9STRA</name>
<evidence type="ECO:0000313" key="2">
    <source>
        <dbReference type="EMBL" id="CAH0520528.1"/>
    </source>
</evidence>
<protein>
    <submittedName>
        <fullName evidence="2">Uncharacterized protein</fullName>
    </submittedName>
</protein>
<dbReference type="EMBL" id="CAKLCB010000360">
    <property type="protein sequence ID" value="CAH0520528.1"/>
    <property type="molecule type" value="Genomic_DNA"/>
</dbReference>
<feature type="region of interest" description="Disordered" evidence="1">
    <location>
        <begin position="1"/>
        <end position="45"/>
    </location>
</feature>
<organism evidence="2 3">
    <name type="scientific">Peronospora belbahrii</name>
    <dbReference type="NCBI Taxonomy" id="622444"/>
    <lineage>
        <taxon>Eukaryota</taxon>
        <taxon>Sar</taxon>
        <taxon>Stramenopiles</taxon>
        <taxon>Oomycota</taxon>
        <taxon>Peronosporomycetes</taxon>
        <taxon>Peronosporales</taxon>
        <taxon>Peronosporaceae</taxon>
        <taxon>Peronospora</taxon>
    </lineage>
</organism>
<feature type="compositionally biased region" description="Polar residues" evidence="1">
    <location>
        <begin position="1"/>
        <end position="18"/>
    </location>
</feature>
<evidence type="ECO:0000256" key="1">
    <source>
        <dbReference type="SAM" id="MobiDB-lite"/>
    </source>
</evidence>
<accession>A0ABN8D520</accession>
<sequence length="161" mass="18300">MPSYLLQPSASVSTTTNLEPIEADDIPVERSPTPHPTPHPKKELDKKAIAKQSLENVDEAYTQLLKKVPAAELLQDRQSFKDEALGILLQHNGNYPKMKTSFVGVLLRLYNIDELAKIFYDAEMNLQGSTKWLMTGLRKEITPEQTQRFIEKLAILNNMKH</sequence>